<sequence>MSITVFGAALSPFVRKVRLFLAEKGTDYQLENVAPFTPPEWYLELNPLGRIPAIRDGELTLADSSVICHYLEERNPELAPLCGEGAVARARVSWLEKYADYEVAPLSTFTVFRNRLLMPLMGKECNETAVQSALQEKLPRHFDYLERCLGDQEYLVDNRFSLADIALVCQLVNMRHGGESVDASRWPGLAAHFERVVARPAMQEILAGEQTIIAKMTAKAAAAKA</sequence>
<dbReference type="SFLD" id="SFLDG00358">
    <property type="entry name" value="Main_(cytGST)"/>
    <property type="match status" value="1"/>
</dbReference>
<dbReference type="SUPFAM" id="SSF47616">
    <property type="entry name" value="GST C-terminal domain-like"/>
    <property type="match status" value="1"/>
</dbReference>
<dbReference type="PROSITE" id="PS50404">
    <property type="entry name" value="GST_NTER"/>
    <property type="match status" value="1"/>
</dbReference>
<evidence type="ECO:0000259" key="2">
    <source>
        <dbReference type="PROSITE" id="PS50405"/>
    </source>
</evidence>
<name>A0ABS3TKT3_9PSED</name>
<dbReference type="PANTHER" id="PTHR43968:SF6">
    <property type="entry name" value="GLUTATHIONE S-TRANSFERASE OMEGA"/>
    <property type="match status" value="1"/>
</dbReference>
<dbReference type="EMBL" id="JAELYA010000001">
    <property type="protein sequence ID" value="MBO3274279.1"/>
    <property type="molecule type" value="Genomic_DNA"/>
</dbReference>
<dbReference type="SUPFAM" id="SSF52833">
    <property type="entry name" value="Thioredoxin-like"/>
    <property type="match status" value="1"/>
</dbReference>
<dbReference type="PROSITE" id="PS50405">
    <property type="entry name" value="GST_CTER"/>
    <property type="match status" value="1"/>
</dbReference>
<dbReference type="InterPro" id="IPR036282">
    <property type="entry name" value="Glutathione-S-Trfase_C_sf"/>
</dbReference>
<dbReference type="RefSeq" id="WP_208312069.1">
    <property type="nucleotide sequence ID" value="NZ_JAELYA010000001.1"/>
</dbReference>
<evidence type="ECO:0000313" key="4">
    <source>
        <dbReference type="Proteomes" id="UP000669060"/>
    </source>
</evidence>
<dbReference type="PANTHER" id="PTHR43968">
    <property type="match status" value="1"/>
</dbReference>
<dbReference type="Gene3D" id="1.20.1050.10">
    <property type="match status" value="1"/>
</dbReference>
<gene>
    <name evidence="3" type="ORF">JFY56_03490</name>
</gene>
<proteinExistence type="predicted"/>
<dbReference type="Pfam" id="PF13409">
    <property type="entry name" value="GST_N_2"/>
    <property type="match status" value="1"/>
</dbReference>
<comment type="caution">
    <text evidence="3">The sequence shown here is derived from an EMBL/GenBank/DDBJ whole genome shotgun (WGS) entry which is preliminary data.</text>
</comment>
<reference evidence="3 4" key="1">
    <citation type="submission" date="2020-12" db="EMBL/GenBank/DDBJ databases">
        <title>Pseudomonas schmalbachii sp. nov. isolated from millipede gut.</title>
        <authorList>
            <person name="Shelomi M."/>
        </authorList>
    </citation>
    <scope>NUCLEOTIDE SEQUENCE [LARGE SCALE GENOMIC DNA]</scope>
    <source>
        <strain evidence="3 4">Milli4</strain>
    </source>
</reference>
<dbReference type="CDD" id="cd00570">
    <property type="entry name" value="GST_N_family"/>
    <property type="match status" value="1"/>
</dbReference>
<feature type="domain" description="GST N-terminal" evidence="1">
    <location>
        <begin position="1"/>
        <end position="79"/>
    </location>
</feature>
<dbReference type="Gene3D" id="3.40.30.10">
    <property type="entry name" value="Glutaredoxin"/>
    <property type="match status" value="1"/>
</dbReference>
<dbReference type="InterPro" id="IPR004046">
    <property type="entry name" value="GST_C"/>
</dbReference>
<dbReference type="Proteomes" id="UP000669060">
    <property type="component" value="Unassembled WGS sequence"/>
</dbReference>
<organism evidence="3 4">
    <name type="scientific">Pseudomonas schmalbachii</name>
    <dbReference type="NCBI Taxonomy" id="2816993"/>
    <lineage>
        <taxon>Bacteria</taxon>
        <taxon>Pseudomonadati</taxon>
        <taxon>Pseudomonadota</taxon>
        <taxon>Gammaproteobacteria</taxon>
        <taxon>Pseudomonadales</taxon>
        <taxon>Pseudomonadaceae</taxon>
        <taxon>Pseudomonas</taxon>
    </lineage>
</organism>
<accession>A0ABS3TKT3</accession>
<dbReference type="SFLD" id="SFLDS00019">
    <property type="entry name" value="Glutathione_Transferase_(cytos"/>
    <property type="match status" value="1"/>
</dbReference>
<dbReference type="InterPro" id="IPR004045">
    <property type="entry name" value="Glutathione_S-Trfase_N"/>
</dbReference>
<feature type="domain" description="GST C-terminal" evidence="2">
    <location>
        <begin position="85"/>
        <end position="223"/>
    </location>
</feature>
<dbReference type="Pfam" id="PF00043">
    <property type="entry name" value="GST_C"/>
    <property type="match status" value="1"/>
</dbReference>
<dbReference type="InterPro" id="IPR040079">
    <property type="entry name" value="Glutathione_S-Trfase"/>
</dbReference>
<protein>
    <submittedName>
        <fullName evidence="3">Glutathione S-transferase family protein</fullName>
    </submittedName>
</protein>
<keyword evidence="4" id="KW-1185">Reference proteome</keyword>
<dbReference type="InterPro" id="IPR010987">
    <property type="entry name" value="Glutathione-S-Trfase_C-like"/>
</dbReference>
<evidence type="ECO:0000313" key="3">
    <source>
        <dbReference type="EMBL" id="MBO3274279.1"/>
    </source>
</evidence>
<evidence type="ECO:0000259" key="1">
    <source>
        <dbReference type="PROSITE" id="PS50404"/>
    </source>
</evidence>
<dbReference type="InterPro" id="IPR036249">
    <property type="entry name" value="Thioredoxin-like_sf"/>
</dbReference>
<dbReference type="InterPro" id="IPR050983">
    <property type="entry name" value="GST_Omega/HSP26"/>
</dbReference>